<dbReference type="EMBL" id="CP133594">
    <property type="protein sequence ID" value="WMW21861.1"/>
    <property type="molecule type" value="Genomic_DNA"/>
</dbReference>
<dbReference type="RefSeq" id="WP_309307654.1">
    <property type="nucleotide sequence ID" value="NZ_CP133594.1"/>
</dbReference>
<evidence type="ECO:0000313" key="4">
    <source>
        <dbReference type="Proteomes" id="UP001183006"/>
    </source>
</evidence>
<keyword evidence="1" id="KW-1133">Transmembrane helix</keyword>
<gene>
    <name evidence="3" type="ORF">RE476_10850</name>
</gene>
<keyword evidence="4" id="KW-1185">Reference proteome</keyword>
<feature type="transmembrane region" description="Helical" evidence="1">
    <location>
        <begin position="56"/>
        <end position="77"/>
    </location>
</feature>
<proteinExistence type="predicted"/>
<reference evidence="3" key="1">
    <citation type="submission" date="2023-08" db="EMBL/GenBank/DDBJ databases">
        <title>Methanolobus mangrovi sp. nov. and Methanolobus sediminis sp. nov, two novel methylotrophic methanogens isolated from mangrove sediments in China.</title>
        <authorList>
            <person name="Zhou J."/>
        </authorList>
    </citation>
    <scope>NUCLEOTIDE SEQUENCE</scope>
    <source>
        <strain evidence="3">FTZ2</strain>
    </source>
</reference>
<sequence>MHNANQYVSQFANIPDFLKDVKYIILFYVLGDFLTTAQALNYGFEENNFLAMVFQNYGVESLLVLKAFFLFIVYWNYRILRESDSKWTDLLWVVSRKSIAIVGLFLVVNNLMVIFMECSLLQVIHTMTF</sequence>
<dbReference type="KEGG" id="mmav:RE476_10850"/>
<evidence type="ECO:0000259" key="2">
    <source>
        <dbReference type="Pfam" id="PF18902"/>
    </source>
</evidence>
<name>A0AA51UEV0_9EURY</name>
<accession>A0AA51UEV0</accession>
<dbReference type="Pfam" id="PF18902">
    <property type="entry name" value="DUF5658"/>
    <property type="match status" value="1"/>
</dbReference>
<protein>
    <recommendedName>
        <fullName evidence="2">DUF5658 domain-containing protein</fullName>
    </recommendedName>
</protein>
<feature type="transmembrane region" description="Helical" evidence="1">
    <location>
        <begin position="21"/>
        <end position="44"/>
    </location>
</feature>
<organism evidence="3 4">
    <name type="scientific">Methanolobus mangrovi</name>
    <dbReference type="NCBI Taxonomy" id="3072977"/>
    <lineage>
        <taxon>Archaea</taxon>
        <taxon>Methanobacteriati</taxon>
        <taxon>Methanobacteriota</taxon>
        <taxon>Stenosarchaea group</taxon>
        <taxon>Methanomicrobia</taxon>
        <taxon>Methanosarcinales</taxon>
        <taxon>Methanosarcinaceae</taxon>
        <taxon>Methanolobus</taxon>
    </lineage>
</organism>
<dbReference type="Proteomes" id="UP001183006">
    <property type="component" value="Chromosome"/>
</dbReference>
<feature type="domain" description="DUF5658" evidence="2">
    <location>
        <begin position="24"/>
        <end position="115"/>
    </location>
</feature>
<feature type="transmembrane region" description="Helical" evidence="1">
    <location>
        <begin position="98"/>
        <end position="124"/>
    </location>
</feature>
<dbReference type="GeneID" id="84230645"/>
<keyword evidence="1" id="KW-0812">Transmembrane</keyword>
<evidence type="ECO:0000256" key="1">
    <source>
        <dbReference type="SAM" id="Phobius"/>
    </source>
</evidence>
<dbReference type="InterPro" id="IPR043717">
    <property type="entry name" value="DUF5658"/>
</dbReference>
<dbReference type="AlphaFoldDB" id="A0AA51UEV0"/>
<keyword evidence="1" id="KW-0472">Membrane</keyword>
<evidence type="ECO:0000313" key="3">
    <source>
        <dbReference type="EMBL" id="WMW21861.1"/>
    </source>
</evidence>